<protein>
    <submittedName>
        <fullName evidence="4">Type IV pilus modification protein PilV</fullName>
    </submittedName>
</protein>
<dbReference type="InterPro" id="IPR012902">
    <property type="entry name" value="N_methyl_site"/>
</dbReference>
<dbReference type="RefSeq" id="WP_134387610.1">
    <property type="nucleotide sequence ID" value="NZ_BMWW01000016.1"/>
</dbReference>
<evidence type="ECO:0000259" key="2">
    <source>
        <dbReference type="Pfam" id="PF22150"/>
    </source>
</evidence>
<name>A0A4P7BJ51_9BURK</name>
<dbReference type="Pfam" id="PF07963">
    <property type="entry name" value="N_methyl"/>
    <property type="match status" value="1"/>
</dbReference>
<keyword evidence="1" id="KW-0812">Transmembrane</keyword>
<sequence>MRAAAGFTLIEVLVAVLVLAVGLIGGTAMQLHAMRTRHESALLSASVQAATAMADRIRANAGQVGSVYLAIDYDAHREPTPPAPASLCMAAPCDSAALAELDAYELKRLVRTTLPAGRVRVCRDAGIWQAGRLRWPCSGGATAPVVVKIGWRGKNPDGTPQADAEDGFVPGVAVAVAGVAP</sequence>
<keyword evidence="1" id="KW-1133">Transmembrane helix</keyword>
<dbReference type="NCBIfam" id="TIGR02532">
    <property type="entry name" value="IV_pilin_GFxxxE"/>
    <property type="match status" value="1"/>
</dbReference>
<feature type="transmembrane region" description="Helical" evidence="1">
    <location>
        <begin position="6"/>
        <end position="28"/>
    </location>
</feature>
<dbReference type="Proteomes" id="UP000294359">
    <property type="component" value="Chromosome"/>
</dbReference>
<dbReference type="EMBL" id="CP038026">
    <property type="protein sequence ID" value="QBQ38914.1"/>
    <property type="molecule type" value="Genomic_DNA"/>
</dbReference>
<reference evidence="4 5" key="2">
    <citation type="submission" date="2019-03" db="EMBL/GenBank/DDBJ databases">
        <title>Draft Genome Sequences of Six Type Strains of the Genus Massilia.</title>
        <authorList>
            <person name="Miess H."/>
            <person name="Frediansyhah A."/>
            <person name="Gross H."/>
        </authorList>
    </citation>
    <scope>NUCLEOTIDE SEQUENCE [LARGE SCALE GENOMIC DNA]</scope>
    <source>
        <strain evidence="4 5">DSM 17505</strain>
    </source>
</reference>
<organism evidence="3 6">
    <name type="scientific">Pseudoduganella plicata</name>
    <dbReference type="NCBI Taxonomy" id="321984"/>
    <lineage>
        <taxon>Bacteria</taxon>
        <taxon>Pseudomonadati</taxon>
        <taxon>Pseudomonadota</taxon>
        <taxon>Betaproteobacteria</taxon>
        <taxon>Burkholderiales</taxon>
        <taxon>Oxalobacteraceae</taxon>
        <taxon>Telluria group</taxon>
        <taxon>Pseudoduganella</taxon>
    </lineage>
</organism>
<feature type="domain" description="Type IV pilin Tt1218-like" evidence="2">
    <location>
        <begin position="28"/>
        <end position="103"/>
    </location>
</feature>
<accession>A0A4P7BJ51</accession>
<gene>
    <name evidence="4" type="primary">pilV</name>
    <name evidence="4" type="ORF">E1742_24235</name>
    <name evidence="3" type="ORF">GCM10007388_50560</name>
</gene>
<keyword evidence="1" id="KW-0472">Membrane</keyword>
<reference evidence="3" key="3">
    <citation type="submission" date="2022-12" db="EMBL/GenBank/DDBJ databases">
        <authorList>
            <person name="Sun Q."/>
            <person name="Kim S."/>
        </authorList>
    </citation>
    <scope>NUCLEOTIDE SEQUENCE</scope>
    <source>
        <strain evidence="3">KCTC 12344</strain>
    </source>
</reference>
<dbReference type="Proteomes" id="UP000619512">
    <property type="component" value="Unassembled WGS sequence"/>
</dbReference>
<evidence type="ECO:0000313" key="6">
    <source>
        <dbReference type="Proteomes" id="UP000619512"/>
    </source>
</evidence>
<evidence type="ECO:0000313" key="3">
    <source>
        <dbReference type="EMBL" id="GGZ11017.1"/>
    </source>
</evidence>
<evidence type="ECO:0000256" key="1">
    <source>
        <dbReference type="SAM" id="Phobius"/>
    </source>
</evidence>
<dbReference type="OrthoDB" id="8724817at2"/>
<dbReference type="NCBIfam" id="TIGR02523">
    <property type="entry name" value="type_IV_pilV"/>
    <property type="match status" value="1"/>
</dbReference>
<evidence type="ECO:0000313" key="5">
    <source>
        <dbReference type="Proteomes" id="UP000294359"/>
    </source>
</evidence>
<dbReference type="Pfam" id="PF22150">
    <property type="entry name" value="Tt1218-like"/>
    <property type="match status" value="1"/>
</dbReference>
<evidence type="ECO:0000313" key="4">
    <source>
        <dbReference type="EMBL" id="QBQ38914.1"/>
    </source>
</evidence>
<dbReference type="InterPro" id="IPR054402">
    <property type="entry name" value="Tt1218-like_dom"/>
</dbReference>
<reference evidence="3" key="1">
    <citation type="journal article" date="2014" name="Int. J. Syst. Evol. Microbiol.">
        <title>Complete genome sequence of Corynebacterium casei LMG S-19264T (=DSM 44701T), isolated from a smear-ripened cheese.</title>
        <authorList>
            <consortium name="US DOE Joint Genome Institute (JGI-PGF)"/>
            <person name="Walter F."/>
            <person name="Albersmeier A."/>
            <person name="Kalinowski J."/>
            <person name="Ruckert C."/>
        </authorList>
    </citation>
    <scope>NUCLEOTIDE SEQUENCE</scope>
    <source>
        <strain evidence="3">KCTC 12344</strain>
    </source>
</reference>
<proteinExistence type="predicted"/>
<dbReference type="InterPro" id="IPR013362">
    <property type="entry name" value="Pilus_4_PilV"/>
</dbReference>
<dbReference type="AlphaFoldDB" id="A0A4P7BJ51"/>
<keyword evidence="5" id="KW-1185">Reference proteome</keyword>
<dbReference type="EMBL" id="BMWW01000016">
    <property type="protein sequence ID" value="GGZ11017.1"/>
    <property type="molecule type" value="Genomic_DNA"/>
</dbReference>